<accession>A0A1H7KJ24</accession>
<evidence type="ECO:0000313" key="1">
    <source>
        <dbReference type="EMBL" id="SEK86789.1"/>
    </source>
</evidence>
<sequence>MTSGGVVVPDILKGEELTSSIESKNKTSESYKESYDQLWLLIVEDSSTMATYFDFDNFNANDRVFKSAFDKIFILRRVEGKLYELKTDN</sequence>
<protein>
    <submittedName>
        <fullName evidence="1">Uncharacterized protein</fullName>
    </submittedName>
</protein>
<organism evidence="1 2">
    <name type="scientific">Olivibacter domesticus</name>
    <name type="common">Pseudosphingobacterium domesticum</name>
    <dbReference type="NCBI Taxonomy" id="407022"/>
    <lineage>
        <taxon>Bacteria</taxon>
        <taxon>Pseudomonadati</taxon>
        <taxon>Bacteroidota</taxon>
        <taxon>Sphingobacteriia</taxon>
        <taxon>Sphingobacteriales</taxon>
        <taxon>Sphingobacteriaceae</taxon>
        <taxon>Olivibacter</taxon>
    </lineage>
</organism>
<proteinExistence type="predicted"/>
<dbReference type="Proteomes" id="UP000199421">
    <property type="component" value="Unassembled WGS sequence"/>
</dbReference>
<dbReference type="EMBL" id="FOAF01000001">
    <property type="protein sequence ID" value="SEK86789.1"/>
    <property type="molecule type" value="Genomic_DNA"/>
</dbReference>
<name>A0A1H7KJ24_OLID1</name>
<keyword evidence="2" id="KW-1185">Reference proteome</keyword>
<evidence type="ECO:0000313" key="2">
    <source>
        <dbReference type="Proteomes" id="UP000199421"/>
    </source>
</evidence>
<dbReference type="AlphaFoldDB" id="A0A1H7KJ24"/>
<reference evidence="2" key="1">
    <citation type="submission" date="2016-10" db="EMBL/GenBank/DDBJ databases">
        <authorList>
            <person name="Varghese N."/>
            <person name="Submissions S."/>
        </authorList>
    </citation>
    <scope>NUCLEOTIDE SEQUENCE [LARGE SCALE GENOMIC DNA]</scope>
    <source>
        <strain evidence="2">DSM 18733</strain>
    </source>
</reference>
<gene>
    <name evidence="1" type="ORF">SAMN05661044_01371</name>
</gene>